<evidence type="ECO:0000256" key="4">
    <source>
        <dbReference type="ARBA" id="ARBA00022692"/>
    </source>
</evidence>
<evidence type="ECO:0000313" key="14">
    <source>
        <dbReference type="Proteomes" id="UP000250235"/>
    </source>
</evidence>
<dbReference type="PRINTS" id="PR00019">
    <property type="entry name" value="LEURICHRPT"/>
</dbReference>
<organism evidence="13 14">
    <name type="scientific">Dorcoceras hygrometricum</name>
    <dbReference type="NCBI Taxonomy" id="472368"/>
    <lineage>
        <taxon>Eukaryota</taxon>
        <taxon>Viridiplantae</taxon>
        <taxon>Streptophyta</taxon>
        <taxon>Embryophyta</taxon>
        <taxon>Tracheophyta</taxon>
        <taxon>Spermatophyta</taxon>
        <taxon>Magnoliopsida</taxon>
        <taxon>eudicotyledons</taxon>
        <taxon>Gunneridae</taxon>
        <taxon>Pentapetalae</taxon>
        <taxon>asterids</taxon>
        <taxon>lamiids</taxon>
        <taxon>Lamiales</taxon>
        <taxon>Gesneriaceae</taxon>
        <taxon>Didymocarpoideae</taxon>
        <taxon>Trichosporeae</taxon>
        <taxon>Loxocarpinae</taxon>
        <taxon>Dorcoceras</taxon>
    </lineage>
</organism>
<evidence type="ECO:0000256" key="5">
    <source>
        <dbReference type="ARBA" id="ARBA00022729"/>
    </source>
</evidence>
<keyword evidence="8" id="KW-0472">Membrane</keyword>
<evidence type="ECO:0000256" key="11">
    <source>
        <dbReference type="SAM" id="SignalP"/>
    </source>
</evidence>
<gene>
    <name evidence="13" type="ORF">F511_07654</name>
</gene>
<dbReference type="SUPFAM" id="SSF52058">
    <property type="entry name" value="L domain-like"/>
    <property type="match status" value="1"/>
</dbReference>
<dbReference type="GO" id="GO:0016020">
    <property type="term" value="C:membrane"/>
    <property type="evidence" value="ECO:0007669"/>
    <property type="project" value="UniProtKB-SubCell"/>
</dbReference>
<feature type="domain" description="Leucine-rich repeat-containing N-terminal plant-type" evidence="12">
    <location>
        <begin position="20"/>
        <end position="58"/>
    </location>
</feature>
<comment type="subcellular location">
    <subcellularLocation>
        <location evidence="2">Cell envelope</location>
    </subcellularLocation>
    <subcellularLocation>
        <location evidence="1">Membrane</location>
        <topology evidence="1">Single-pass membrane protein</topology>
    </subcellularLocation>
</comment>
<evidence type="ECO:0000256" key="2">
    <source>
        <dbReference type="ARBA" id="ARBA00004196"/>
    </source>
</evidence>
<dbReference type="InterPro" id="IPR032675">
    <property type="entry name" value="LRR_dom_sf"/>
</dbReference>
<keyword evidence="7" id="KW-1133">Transmembrane helix</keyword>
<proteinExistence type="inferred from homology"/>
<dbReference type="OrthoDB" id="676979at2759"/>
<keyword evidence="3" id="KW-0433">Leucine-rich repeat</keyword>
<dbReference type="FunFam" id="3.80.10.10:FF:000129">
    <property type="entry name" value="Leucine-rich repeat receptor-like kinase"/>
    <property type="match status" value="1"/>
</dbReference>
<dbReference type="FunFam" id="3.80.10.10:FF:000041">
    <property type="entry name" value="LRR receptor-like serine/threonine-protein kinase ERECTA"/>
    <property type="match status" value="1"/>
</dbReference>
<keyword evidence="9" id="KW-0325">Glycoprotein</keyword>
<dbReference type="PANTHER" id="PTHR48059">
    <property type="entry name" value="POLYGALACTURONASE INHIBITOR 1"/>
    <property type="match status" value="1"/>
</dbReference>
<dbReference type="InterPro" id="IPR025875">
    <property type="entry name" value="Leu-rich_rpt_4"/>
</dbReference>
<dbReference type="PANTHER" id="PTHR48059:SF4">
    <property type="entry name" value="POLYGALACTURONASE INHIBITOR 1-RELATED"/>
    <property type="match status" value="1"/>
</dbReference>
<keyword evidence="14" id="KW-1185">Reference proteome</keyword>
<sequence length="331" mass="37282">MLRLILLLLLTPLPAEFCNPDDKSALLAVKNSFPNADNIFSSWTDDFHCCDWYGIECDETTNNVISLAILRTDKIIGTIPPAISKLKHLQTLYLFKLPNLVGEIPQEMGEMVTLRSVDISWTNVSGPVPRFLSKLTNLLDLDLSFNRLSGSIPPYLATLPRLRILDLSRNQLVGPIPDSFGQFASKNQEFSALHLSHNKLSGELPPSLKNMNITSVDLSRNNLSGDGSVLFGDTKVNYALVISRNMFEFDFPRVRFPKMLETLDVSHNRIYGSIPAQITAAERLQRLNLTYNRLCGKIPTQWNLVLRVENFDNTSYFHNRCLCGVPLDPCK</sequence>
<dbReference type="AlphaFoldDB" id="A0A2Z7CJD4"/>
<name>A0A2Z7CJD4_9LAMI</name>
<dbReference type="Proteomes" id="UP000250235">
    <property type="component" value="Unassembled WGS sequence"/>
</dbReference>
<feature type="chain" id="PRO_5016321505" evidence="11">
    <location>
        <begin position="18"/>
        <end position="331"/>
    </location>
</feature>
<evidence type="ECO:0000313" key="13">
    <source>
        <dbReference type="EMBL" id="KZV47231.1"/>
    </source>
</evidence>
<dbReference type="Pfam" id="PF08263">
    <property type="entry name" value="LRRNT_2"/>
    <property type="match status" value="1"/>
</dbReference>
<reference evidence="13 14" key="1">
    <citation type="journal article" date="2015" name="Proc. Natl. Acad. Sci. U.S.A.">
        <title>The resurrection genome of Boea hygrometrica: A blueprint for survival of dehydration.</title>
        <authorList>
            <person name="Xiao L."/>
            <person name="Yang G."/>
            <person name="Zhang L."/>
            <person name="Yang X."/>
            <person name="Zhao S."/>
            <person name="Ji Z."/>
            <person name="Zhou Q."/>
            <person name="Hu M."/>
            <person name="Wang Y."/>
            <person name="Chen M."/>
            <person name="Xu Y."/>
            <person name="Jin H."/>
            <person name="Xiao X."/>
            <person name="Hu G."/>
            <person name="Bao F."/>
            <person name="Hu Y."/>
            <person name="Wan P."/>
            <person name="Li L."/>
            <person name="Deng X."/>
            <person name="Kuang T."/>
            <person name="Xiang C."/>
            <person name="Zhu J.K."/>
            <person name="Oliver M.J."/>
            <person name="He Y."/>
        </authorList>
    </citation>
    <scope>NUCLEOTIDE SEQUENCE [LARGE SCALE GENOMIC DNA]</scope>
    <source>
        <strain evidence="14">cv. XS01</strain>
    </source>
</reference>
<evidence type="ECO:0000256" key="6">
    <source>
        <dbReference type="ARBA" id="ARBA00022737"/>
    </source>
</evidence>
<dbReference type="InterPro" id="IPR001611">
    <property type="entry name" value="Leu-rich_rpt"/>
</dbReference>
<dbReference type="EMBL" id="KQ995303">
    <property type="protein sequence ID" value="KZV47231.1"/>
    <property type="molecule type" value="Genomic_DNA"/>
</dbReference>
<dbReference type="InterPro" id="IPR013210">
    <property type="entry name" value="LRR_N_plant-typ"/>
</dbReference>
<dbReference type="Pfam" id="PF00560">
    <property type="entry name" value="LRR_1"/>
    <property type="match status" value="3"/>
</dbReference>
<feature type="signal peptide" evidence="11">
    <location>
        <begin position="1"/>
        <end position="17"/>
    </location>
</feature>
<keyword evidence="4" id="KW-0812">Transmembrane</keyword>
<evidence type="ECO:0000259" key="12">
    <source>
        <dbReference type="Pfam" id="PF08263"/>
    </source>
</evidence>
<evidence type="ECO:0000256" key="1">
    <source>
        <dbReference type="ARBA" id="ARBA00004167"/>
    </source>
</evidence>
<comment type="similarity">
    <text evidence="10">Belongs to the polygalacturonase-inhibiting protein family.</text>
</comment>
<evidence type="ECO:0000256" key="10">
    <source>
        <dbReference type="ARBA" id="ARBA00038043"/>
    </source>
</evidence>
<evidence type="ECO:0000256" key="3">
    <source>
        <dbReference type="ARBA" id="ARBA00022614"/>
    </source>
</evidence>
<protein>
    <submittedName>
        <fullName evidence="13">Polygalacturonase inhibitor-like</fullName>
    </submittedName>
</protein>
<evidence type="ECO:0000256" key="8">
    <source>
        <dbReference type="ARBA" id="ARBA00023136"/>
    </source>
</evidence>
<keyword evidence="5 11" id="KW-0732">Signal</keyword>
<keyword evidence="6" id="KW-0677">Repeat</keyword>
<dbReference type="Pfam" id="PF12799">
    <property type="entry name" value="LRR_4"/>
    <property type="match status" value="1"/>
</dbReference>
<dbReference type="InterPro" id="IPR051848">
    <property type="entry name" value="PGIP"/>
</dbReference>
<evidence type="ECO:0000256" key="7">
    <source>
        <dbReference type="ARBA" id="ARBA00022989"/>
    </source>
</evidence>
<dbReference type="Gene3D" id="3.80.10.10">
    <property type="entry name" value="Ribonuclease Inhibitor"/>
    <property type="match status" value="1"/>
</dbReference>
<evidence type="ECO:0000256" key="9">
    <source>
        <dbReference type="ARBA" id="ARBA00023180"/>
    </source>
</evidence>
<accession>A0A2Z7CJD4</accession>